<reference evidence="2 3" key="1">
    <citation type="journal article" date="2015" name="Environ. Microbiol.">
        <title>Metagenome sequence of Elaphomyces granulatus from sporocarp tissue reveals Ascomycota ectomycorrhizal fingerprints of genome expansion and a Proteobacteria-rich microbiome.</title>
        <authorList>
            <person name="Quandt C.A."/>
            <person name="Kohler A."/>
            <person name="Hesse C.N."/>
            <person name="Sharpton T.J."/>
            <person name="Martin F."/>
            <person name="Spatafora J.W."/>
        </authorList>
    </citation>
    <scope>NUCLEOTIDE SEQUENCE [LARGE SCALE GENOMIC DNA]</scope>
    <source>
        <strain evidence="2 3">OSC145934</strain>
    </source>
</reference>
<sequence>MSDPALGIAETTTQSAASIKRDARPSSPGRRQHDIRFNPASSNSDNNNNKKPPVVEPAPSEAPSIPSDIIDPSRVIRPVARRPRLPPLPDLRFEQSYLASLTGAESWRRIAWITVRDQLLFPLIQGTLWTLALVGWRHWNQTARIGGNTLGVRIRRWWYQINNWERPLARDVRGDWRFGGKM</sequence>
<organism evidence="2 3">
    <name type="scientific">Elaphomyces granulatus</name>
    <dbReference type="NCBI Taxonomy" id="519963"/>
    <lineage>
        <taxon>Eukaryota</taxon>
        <taxon>Fungi</taxon>
        <taxon>Dikarya</taxon>
        <taxon>Ascomycota</taxon>
        <taxon>Pezizomycotina</taxon>
        <taxon>Eurotiomycetes</taxon>
        <taxon>Eurotiomycetidae</taxon>
        <taxon>Eurotiales</taxon>
        <taxon>Elaphomycetaceae</taxon>
        <taxon>Elaphomyces</taxon>
    </lineage>
</organism>
<dbReference type="EMBL" id="NPHW01005627">
    <property type="protein sequence ID" value="OXV06549.1"/>
    <property type="molecule type" value="Genomic_DNA"/>
</dbReference>
<gene>
    <name evidence="2" type="ORF">Egran_05682</name>
</gene>
<dbReference type="GO" id="GO:0140580">
    <property type="term" value="F:mitochondrion autophagosome adaptor activity"/>
    <property type="evidence" value="ECO:0007669"/>
    <property type="project" value="InterPro"/>
</dbReference>
<feature type="region of interest" description="Disordered" evidence="1">
    <location>
        <begin position="1"/>
        <end position="69"/>
    </location>
</feature>
<proteinExistence type="predicted"/>
<evidence type="ECO:0000313" key="2">
    <source>
        <dbReference type="EMBL" id="OXV06549.1"/>
    </source>
</evidence>
<accession>A0A232LQY6</accession>
<dbReference type="Pfam" id="PF08589">
    <property type="entry name" value="ATG43"/>
    <property type="match status" value="1"/>
</dbReference>
<dbReference type="AlphaFoldDB" id="A0A232LQY6"/>
<dbReference type="PANTHER" id="PTHR38699:SF1">
    <property type="entry name" value="MITOPHAGY RECEPTOR ATG43"/>
    <property type="match status" value="1"/>
</dbReference>
<comment type="caution">
    <text evidence="2">The sequence shown here is derived from an EMBL/GenBank/DDBJ whole genome shotgun (WGS) entry which is preliminary data.</text>
</comment>
<name>A0A232LQY6_9EURO</name>
<dbReference type="PANTHER" id="PTHR38699">
    <property type="entry name" value="CHROMOSOME 1, WHOLE GENOME SHOTGUN SEQUENCE"/>
    <property type="match status" value="1"/>
</dbReference>
<keyword evidence="3" id="KW-1185">Reference proteome</keyword>
<evidence type="ECO:0000256" key="1">
    <source>
        <dbReference type="SAM" id="MobiDB-lite"/>
    </source>
</evidence>
<evidence type="ECO:0008006" key="4">
    <source>
        <dbReference type="Google" id="ProtNLM"/>
    </source>
</evidence>
<feature type="compositionally biased region" description="Low complexity" evidence="1">
    <location>
        <begin position="38"/>
        <end position="69"/>
    </location>
</feature>
<evidence type="ECO:0000313" key="3">
    <source>
        <dbReference type="Proteomes" id="UP000243515"/>
    </source>
</evidence>
<dbReference type="Proteomes" id="UP000243515">
    <property type="component" value="Unassembled WGS sequence"/>
</dbReference>
<dbReference type="GO" id="GO:0000423">
    <property type="term" value="P:mitophagy"/>
    <property type="evidence" value="ECO:0007669"/>
    <property type="project" value="InterPro"/>
</dbReference>
<dbReference type="InterPro" id="IPR013898">
    <property type="entry name" value="Atg43"/>
</dbReference>
<protein>
    <recommendedName>
        <fullName evidence="4">DUF1770 domain-containing protein</fullName>
    </recommendedName>
</protein>
<dbReference type="OrthoDB" id="2430343at2759"/>